<dbReference type="GO" id="GO:0016758">
    <property type="term" value="F:hexosyltransferase activity"/>
    <property type="evidence" value="ECO:0007669"/>
    <property type="project" value="UniProtKB-ARBA"/>
</dbReference>
<keyword evidence="1" id="KW-0812">Transmembrane</keyword>
<dbReference type="PANTHER" id="PTHR22916">
    <property type="entry name" value="GLYCOSYLTRANSFERASE"/>
    <property type="match status" value="1"/>
</dbReference>
<dbReference type="Pfam" id="PF00535">
    <property type="entry name" value="Glycos_transf_2"/>
    <property type="match status" value="1"/>
</dbReference>
<dbReference type="SUPFAM" id="SSF53448">
    <property type="entry name" value="Nucleotide-diphospho-sugar transferases"/>
    <property type="match status" value="1"/>
</dbReference>
<keyword evidence="1" id="KW-1133">Transmembrane helix</keyword>
<evidence type="ECO:0000313" key="3">
    <source>
        <dbReference type="EMBL" id="OGC22551.1"/>
    </source>
</evidence>
<sequence length="345" mass="40538">MNIMKSAKPKLTVALLTYNRAHFLKYAIDGILNQTYKDFELMILDNASTDKTEEVVRGFADPRIIYIKHRRNVGAANLNIALRLNKSPYFIISHDDDIMKPNLLEKEVEILDNNENVVMVSSNIDTIDINNGIISNNLFLLDQDVVYKKNEYIKDFCQGRNLIACPTVMLRMDFINKNKLFFKWKKVGPVSDVFFWFEVNLHDKYIYITKDSLYLYRVHENQDSVKNVIDMHISFYKCVEPFFIANGLQEMILKFKNMLFGLILSNIILKYHKGFIRAKQRNIELAKLKAAHLWGKDILAKWRFKLFLVRLPLFISKSSLFFWGIARKLKGFKLKKFDKIKQIKA</sequence>
<evidence type="ECO:0000256" key="1">
    <source>
        <dbReference type="SAM" id="Phobius"/>
    </source>
</evidence>
<dbReference type="InterPro" id="IPR029044">
    <property type="entry name" value="Nucleotide-diphossugar_trans"/>
</dbReference>
<protein>
    <recommendedName>
        <fullName evidence="2">Glycosyltransferase 2-like domain-containing protein</fullName>
    </recommendedName>
</protein>
<feature type="transmembrane region" description="Helical" evidence="1">
    <location>
        <begin position="307"/>
        <end position="326"/>
    </location>
</feature>
<evidence type="ECO:0000259" key="2">
    <source>
        <dbReference type="Pfam" id="PF00535"/>
    </source>
</evidence>
<feature type="domain" description="Glycosyltransferase 2-like" evidence="2">
    <location>
        <begin position="13"/>
        <end position="166"/>
    </location>
</feature>
<proteinExistence type="predicted"/>
<dbReference type="EMBL" id="MEUB01000027">
    <property type="protein sequence ID" value="OGC22551.1"/>
    <property type="molecule type" value="Genomic_DNA"/>
</dbReference>
<dbReference type="Gene3D" id="3.90.550.10">
    <property type="entry name" value="Spore Coat Polysaccharide Biosynthesis Protein SpsA, Chain A"/>
    <property type="match status" value="1"/>
</dbReference>
<dbReference type="STRING" id="1802579.A2310_07270"/>
<name>A0A1F4SQ44_UNCSA</name>
<gene>
    <name evidence="3" type="ORF">A2310_07270</name>
</gene>
<evidence type="ECO:0000313" key="4">
    <source>
        <dbReference type="Proteomes" id="UP000178417"/>
    </source>
</evidence>
<dbReference type="PANTHER" id="PTHR22916:SF3">
    <property type="entry name" value="UDP-GLCNAC:BETAGAL BETA-1,3-N-ACETYLGLUCOSAMINYLTRANSFERASE-LIKE PROTEIN 1"/>
    <property type="match status" value="1"/>
</dbReference>
<organism evidence="3 4">
    <name type="scientific">candidate division WOR-1 bacterium RIFOXYB2_FULL_37_13</name>
    <dbReference type="NCBI Taxonomy" id="1802579"/>
    <lineage>
        <taxon>Bacteria</taxon>
        <taxon>Bacillati</taxon>
        <taxon>Saganbacteria</taxon>
    </lineage>
</organism>
<reference evidence="3 4" key="1">
    <citation type="journal article" date="2016" name="Nat. Commun.">
        <title>Thousands of microbial genomes shed light on interconnected biogeochemical processes in an aquifer system.</title>
        <authorList>
            <person name="Anantharaman K."/>
            <person name="Brown C.T."/>
            <person name="Hug L.A."/>
            <person name="Sharon I."/>
            <person name="Castelle C.J."/>
            <person name="Probst A.J."/>
            <person name="Thomas B.C."/>
            <person name="Singh A."/>
            <person name="Wilkins M.J."/>
            <person name="Karaoz U."/>
            <person name="Brodie E.L."/>
            <person name="Williams K.H."/>
            <person name="Hubbard S.S."/>
            <person name="Banfield J.F."/>
        </authorList>
    </citation>
    <scope>NUCLEOTIDE SEQUENCE [LARGE SCALE GENOMIC DNA]</scope>
</reference>
<dbReference type="Proteomes" id="UP000178417">
    <property type="component" value="Unassembled WGS sequence"/>
</dbReference>
<accession>A0A1F4SQ44</accession>
<dbReference type="AlphaFoldDB" id="A0A1F4SQ44"/>
<comment type="caution">
    <text evidence="3">The sequence shown here is derived from an EMBL/GenBank/DDBJ whole genome shotgun (WGS) entry which is preliminary data.</text>
</comment>
<dbReference type="InterPro" id="IPR001173">
    <property type="entry name" value="Glyco_trans_2-like"/>
</dbReference>
<keyword evidence="1" id="KW-0472">Membrane</keyword>